<evidence type="ECO:0000313" key="5">
    <source>
        <dbReference type="EMBL" id="EDS01374.1"/>
    </source>
</evidence>
<dbReference type="PANTHER" id="PTHR32347:SF14">
    <property type="entry name" value="EFFLUX SYSTEM COMPONENT YKNX-RELATED"/>
    <property type="match status" value="1"/>
</dbReference>
<dbReference type="Gene3D" id="2.40.50.100">
    <property type="match status" value="1"/>
</dbReference>
<dbReference type="GO" id="GO:0030313">
    <property type="term" value="C:cell envelope"/>
    <property type="evidence" value="ECO:0007669"/>
    <property type="project" value="UniProtKB-SubCell"/>
</dbReference>
<dbReference type="Proteomes" id="UP000005326">
    <property type="component" value="Unassembled WGS sequence"/>
</dbReference>
<dbReference type="InterPro" id="IPR058627">
    <property type="entry name" value="MdtA-like_C"/>
</dbReference>
<organism evidence="5 6">
    <name type="scientific">[Eubacterium] siraeum DSM 15702</name>
    <dbReference type="NCBI Taxonomy" id="428128"/>
    <lineage>
        <taxon>Bacteria</taxon>
        <taxon>Bacillati</taxon>
        <taxon>Bacillota</taxon>
        <taxon>Clostridia</taxon>
        <taxon>Eubacteriales</taxon>
        <taxon>Oscillospiraceae</taxon>
        <taxon>Oscillospiraceae incertae sedis</taxon>
    </lineage>
</organism>
<keyword evidence="6" id="KW-1185">Reference proteome</keyword>
<evidence type="ECO:0000256" key="3">
    <source>
        <dbReference type="SAM" id="SignalP"/>
    </source>
</evidence>
<feature type="domain" description="Multidrug resistance protein MdtA-like C-terminal permuted SH3" evidence="4">
    <location>
        <begin position="283"/>
        <end position="338"/>
    </location>
</feature>
<sequence length="339" mass="37386">MRKSLCSKERKVKMKKTVLRAAAIAVVLAMAGSASGCYFFPEEEKLLDPPVLKVEDVTYSTYKAVKKTIINKASATGYCVSELQQDCSFTERDGILKTIYVRAGDTVKKGDLIAEYNTGDLEYEIRTQELKVQQAQNTYGSSGAENDRLQLEIEKNTLAQLQNEYDTSKLYAPCDGLVSFAERMNAGSKVQAYKVIATIIDPDKIYVKAAVNDDKKFKKGQEVTITIDEQEYKGTIVKTPVEAKEQGDEDTSSIYAEFKGSLPGFSKVGTVADISYIKEQAENAIVIPKYLVKTLSGKNYVQVYKDGVKKETDVETGISNATEIQIVSGLSEGDEVVVK</sequence>
<protein>
    <submittedName>
        <fullName evidence="5">Efflux transporter, RND family, MFP subunit</fullName>
    </submittedName>
</protein>
<accession>B0MLN0</accession>
<comment type="subcellular location">
    <subcellularLocation>
        <location evidence="1">Cell envelope</location>
    </subcellularLocation>
</comment>
<keyword evidence="2" id="KW-0175">Coiled coil</keyword>
<reference evidence="5" key="1">
    <citation type="submission" date="2007-10" db="EMBL/GenBank/DDBJ databases">
        <authorList>
            <person name="Fulton L."/>
            <person name="Clifton S."/>
            <person name="Fulton B."/>
            <person name="Xu J."/>
            <person name="Minx P."/>
            <person name="Pepin K.H."/>
            <person name="Johnson M."/>
            <person name="Thiruvilangam P."/>
            <person name="Bhonagiri V."/>
            <person name="Nash W.E."/>
            <person name="Mardis E.R."/>
            <person name="Wilson R.K."/>
        </authorList>
    </citation>
    <scope>NUCLEOTIDE SEQUENCE [LARGE SCALE GENOMIC DNA]</scope>
    <source>
        <strain evidence="5">DSM 15702</strain>
    </source>
</reference>
<dbReference type="AlphaFoldDB" id="B0MLN0"/>
<evidence type="ECO:0000256" key="2">
    <source>
        <dbReference type="ARBA" id="ARBA00023054"/>
    </source>
</evidence>
<comment type="caution">
    <text evidence="5">The sequence shown here is derived from an EMBL/GenBank/DDBJ whole genome shotgun (WGS) entry which is preliminary data.</text>
</comment>
<dbReference type="InterPro" id="IPR050465">
    <property type="entry name" value="UPF0194_transport"/>
</dbReference>
<reference evidence="5" key="2">
    <citation type="submission" date="2014-06" db="EMBL/GenBank/DDBJ databases">
        <title>Draft genome sequence of Eubacterium siraeum (DSM 15702).</title>
        <authorList>
            <person name="Sudarsanam P."/>
            <person name="Ley R."/>
            <person name="Guruge J."/>
            <person name="Turnbaugh P.J."/>
            <person name="Mahowald M."/>
            <person name="Liep D."/>
            <person name="Gordon J."/>
        </authorList>
    </citation>
    <scope>NUCLEOTIDE SEQUENCE</scope>
    <source>
        <strain evidence="5">DSM 15702</strain>
    </source>
</reference>
<dbReference type="EMBL" id="ABCA03000038">
    <property type="protein sequence ID" value="EDS01374.1"/>
    <property type="molecule type" value="Genomic_DNA"/>
</dbReference>
<feature type="signal peptide" evidence="3">
    <location>
        <begin position="1"/>
        <end position="36"/>
    </location>
</feature>
<proteinExistence type="predicted"/>
<name>B0MLN0_9FIRM</name>
<evidence type="ECO:0000313" key="6">
    <source>
        <dbReference type="Proteomes" id="UP000005326"/>
    </source>
</evidence>
<dbReference type="Gene3D" id="2.40.420.20">
    <property type="match status" value="1"/>
</dbReference>
<keyword evidence="3" id="KW-0732">Signal</keyword>
<feature type="chain" id="PRO_5002752611" evidence="3">
    <location>
        <begin position="37"/>
        <end position="339"/>
    </location>
</feature>
<dbReference type="Pfam" id="PF25967">
    <property type="entry name" value="RND-MFP_C"/>
    <property type="match status" value="1"/>
</dbReference>
<dbReference type="PANTHER" id="PTHR32347">
    <property type="entry name" value="EFFLUX SYSTEM COMPONENT YKNX-RELATED"/>
    <property type="match status" value="1"/>
</dbReference>
<dbReference type="SUPFAM" id="SSF111369">
    <property type="entry name" value="HlyD-like secretion proteins"/>
    <property type="match status" value="1"/>
</dbReference>
<evidence type="ECO:0000256" key="1">
    <source>
        <dbReference type="ARBA" id="ARBA00004196"/>
    </source>
</evidence>
<evidence type="ECO:0000259" key="4">
    <source>
        <dbReference type="Pfam" id="PF25967"/>
    </source>
</evidence>
<gene>
    <name evidence="5" type="ORF">EUBSIR_00728</name>
</gene>